<evidence type="ECO:0000313" key="1">
    <source>
        <dbReference type="EMBL" id="MCD9639303.1"/>
    </source>
</evidence>
<feature type="non-terminal residue" evidence="1">
    <location>
        <position position="66"/>
    </location>
</feature>
<reference evidence="1 2" key="1">
    <citation type="journal article" date="2021" name="BMC Genomics">
        <title>Datura genome reveals duplications of psychoactive alkaloid biosynthetic genes and high mutation rate following tissue culture.</title>
        <authorList>
            <person name="Rajewski A."/>
            <person name="Carter-House D."/>
            <person name="Stajich J."/>
            <person name="Litt A."/>
        </authorList>
    </citation>
    <scope>NUCLEOTIDE SEQUENCE [LARGE SCALE GENOMIC DNA]</scope>
    <source>
        <strain evidence="1">AR-01</strain>
    </source>
</reference>
<evidence type="ECO:0000313" key="2">
    <source>
        <dbReference type="Proteomes" id="UP000823775"/>
    </source>
</evidence>
<keyword evidence="2" id="KW-1185">Reference proteome</keyword>
<proteinExistence type="predicted"/>
<organism evidence="1 2">
    <name type="scientific">Datura stramonium</name>
    <name type="common">Jimsonweed</name>
    <name type="synonym">Common thornapple</name>
    <dbReference type="NCBI Taxonomy" id="4076"/>
    <lineage>
        <taxon>Eukaryota</taxon>
        <taxon>Viridiplantae</taxon>
        <taxon>Streptophyta</taxon>
        <taxon>Embryophyta</taxon>
        <taxon>Tracheophyta</taxon>
        <taxon>Spermatophyta</taxon>
        <taxon>Magnoliopsida</taxon>
        <taxon>eudicotyledons</taxon>
        <taxon>Gunneridae</taxon>
        <taxon>Pentapetalae</taxon>
        <taxon>asterids</taxon>
        <taxon>lamiids</taxon>
        <taxon>Solanales</taxon>
        <taxon>Solanaceae</taxon>
        <taxon>Solanoideae</taxon>
        <taxon>Datureae</taxon>
        <taxon>Datura</taxon>
    </lineage>
</organism>
<comment type="caution">
    <text evidence="1">The sequence shown here is derived from an EMBL/GenBank/DDBJ whole genome shotgun (WGS) entry which is preliminary data.</text>
</comment>
<name>A0ABS8UX08_DATST</name>
<dbReference type="Proteomes" id="UP000823775">
    <property type="component" value="Unassembled WGS sequence"/>
</dbReference>
<accession>A0ABS8UX08</accession>
<dbReference type="EMBL" id="JACEIK010002888">
    <property type="protein sequence ID" value="MCD9639303.1"/>
    <property type="molecule type" value="Genomic_DNA"/>
</dbReference>
<protein>
    <submittedName>
        <fullName evidence="1">Uncharacterized protein</fullName>
    </submittedName>
</protein>
<gene>
    <name evidence="1" type="ORF">HAX54_023733</name>
</gene>
<sequence>MGVLFIEYRDELWTSSFLKQDLIKKEENRKAEVQGQVYYDFDLRGRAALEDETGEGYGEALEDRPA</sequence>